<comment type="caution">
    <text evidence="4">The sequence shown here is derived from an EMBL/GenBank/DDBJ whole genome shotgun (WGS) entry which is preliminary data.</text>
</comment>
<feature type="transmembrane region" description="Helical" evidence="2">
    <location>
        <begin position="160"/>
        <end position="177"/>
    </location>
</feature>
<keyword evidence="1" id="KW-0378">Hydrolase</keyword>
<dbReference type="EMBL" id="RQET01000014">
    <property type="protein sequence ID" value="TGK06286.1"/>
    <property type="molecule type" value="Genomic_DNA"/>
</dbReference>
<dbReference type="Gene3D" id="3.60.40.10">
    <property type="entry name" value="PPM-type phosphatase domain"/>
    <property type="match status" value="1"/>
</dbReference>
<dbReference type="SMART" id="SM00331">
    <property type="entry name" value="PP2C_SIG"/>
    <property type="match status" value="1"/>
</dbReference>
<dbReference type="SUPFAM" id="SSF81606">
    <property type="entry name" value="PP2C-like"/>
    <property type="match status" value="1"/>
</dbReference>
<keyword evidence="2" id="KW-1133">Transmembrane helix</keyword>
<keyword evidence="2" id="KW-0812">Transmembrane</keyword>
<feature type="transmembrane region" description="Helical" evidence="2">
    <location>
        <begin position="78"/>
        <end position="100"/>
    </location>
</feature>
<feature type="transmembrane region" description="Helical" evidence="2">
    <location>
        <begin position="189"/>
        <end position="206"/>
    </location>
</feature>
<keyword evidence="2" id="KW-0472">Membrane</keyword>
<reference evidence="4" key="1">
    <citation type="journal article" date="2019" name="PLoS Negl. Trop. Dis.">
        <title>Revisiting the worldwide diversity of Leptospira species in the environment.</title>
        <authorList>
            <person name="Vincent A.T."/>
            <person name="Schiettekatte O."/>
            <person name="Bourhy P."/>
            <person name="Veyrier F.J."/>
            <person name="Picardeau M."/>
        </authorList>
    </citation>
    <scope>NUCLEOTIDE SEQUENCE [LARGE SCALE GENOMIC DNA]</scope>
    <source>
        <strain evidence="4">SSW15</strain>
    </source>
</reference>
<dbReference type="InterPro" id="IPR011990">
    <property type="entry name" value="TPR-like_helical_dom_sf"/>
</dbReference>
<evidence type="ECO:0000256" key="2">
    <source>
        <dbReference type="SAM" id="Phobius"/>
    </source>
</evidence>
<dbReference type="Gene3D" id="1.25.40.10">
    <property type="entry name" value="Tetratricopeptide repeat domain"/>
    <property type="match status" value="1"/>
</dbReference>
<keyword evidence="5" id="KW-1185">Reference proteome</keyword>
<name>A0A4R9G452_9LEPT</name>
<feature type="transmembrane region" description="Helical" evidence="2">
    <location>
        <begin position="47"/>
        <end position="66"/>
    </location>
</feature>
<feature type="domain" description="PPM-type phosphatase" evidence="3">
    <location>
        <begin position="272"/>
        <end position="503"/>
    </location>
</feature>
<dbReference type="GO" id="GO:0016791">
    <property type="term" value="F:phosphatase activity"/>
    <property type="evidence" value="ECO:0007669"/>
    <property type="project" value="TreeGrafter"/>
</dbReference>
<evidence type="ECO:0000256" key="1">
    <source>
        <dbReference type="ARBA" id="ARBA00022801"/>
    </source>
</evidence>
<dbReference type="OrthoDB" id="341979at2"/>
<evidence type="ECO:0000313" key="5">
    <source>
        <dbReference type="Proteomes" id="UP000298458"/>
    </source>
</evidence>
<proteinExistence type="predicted"/>
<evidence type="ECO:0000259" key="3">
    <source>
        <dbReference type="SMART" id="SM00331"/>
    </source>
</evidence>
<sequence length="673" mass="75768">MEPSLKAHSEKAGNFWKRISALLEADPDRKKLEKEYKADLNRQVMTLQYPGAILGIFVWLGFAFGTDQKLHPEFSELVYFRIGLSGISFVSLLLFVIGSIFNLPIRKRGLEFAYIFSAYFLLSCSFFTGRIADDPNYVSGLQIAVLIIVFLPIPRSVSFLLYGLSASLFVAAVLAYSPPLSTPQASYSLQNLSIAYLVAIVFSVIVERYRFVTFASNFKIVEKNREISDKMAQIQELKERQDGDYFLTSLLLSPLLKKEISPDSSVKVEFLLDQYKKFTFRGKEYELGGDYIGAYEILLRGKKYTAFINGDAMGKSVQGAGGALVLGSVFNSIISRSRVSPEIQARSPERWLKESFLDLQNVFETFDGFMLVSAILGLVDQSTGTLYFVNAEHPWPVLLRDGKASFLGTDLNIRKLGVSEILNSKIEVKTFRLQPFDLVFCGSDGKDDLVLEEDFSGKRNINEDETQFLRSVEESDGELSKIKKSLLGLGKLSDDLSLLSLTYHPSENPYSENSTAISEAENEFRNGNSGNAIRILEEALLPHARAKNGFSPKIAKALSFMYDRIGKVEEAANWAEKALDWDPGDSEFFFRTSVLWKKVYATTKNEKSLEKASENGERFRIRNPKHAKNLINLADIYRLLGNKSRSVKLLTEAETISPEDPKLQNLKQILNRR</sequence>
<dbReference type="Pfam" id="PF07228">
    <property type="entry name" value="SpoIIE"/>
    <property type="match status" value="1"/>
</dbReference>
<dbReference type="InterPro" id="IPR019734">
    <property type="entry name" value="TPR_rpt"/>
</dbReference>
<gene>
    <name evidence="4" type="ORF">EHO60_16200</name>
</gene>
<dbReference type="InterPro" id="IPR001932">
    <property type="entry name" value="PPM-type_phosphatase-like_dom"/>
</dbReference>
<organism evidence="4 5">
    <name type="scientific">Leptospira fletcheri</name>
    <dbReference type="NCBI Taxonomy" id="2484981"/>
    <lineage>
        <taxon>Bacteria</taxon>
        <taxon>Pseudomonadati</taxon>
        <taxon>Spirochaetota</taxon>
        <taxon>Spirochaetia</taxon>
        <taxon>Leptospirales</taxon>
        <taxon>Leptospiraceae</taxon>
        <taxon>Leptospira</taxon>
    </lineage>
</organism>
<accession>A0A4R9G452</accession>
<dbReference type="PANTHER" id="PTHR43156">
    <property type="entry name" value="STAGE II SPORULATION PROTEIN E-RELATED"/>
    <property type="match status" value="1"/>
</dbReference>
<dbReference type="InterPro" id="IPR036457">
    <property type="entry name" value="PPM-type-like_dom_sf"/>
</dbReference>
<dbReference type="Pfam" id="PF13181">
    <property type="entry name" value="TPR_8"/>
    <property type="match status" value="1"/>
</dbReference>
<dbReference type="PANTHER" id="PTHR43156:SF2">
    <property type="entry name" value="STAGE II SPORULATION PROTEIN E"/>
    <property type="match status" value="1"/>
</dbReference>
<dbReference type="InterPro" id="IPR052016">
    <property type="entry name" value="Bact_Sigma-Reg"/>
</dbReference>
<dbReference type="AlphaFoldDB" id="A0A4R9G452"/>
<protein>
    <submittedName>
        <fullName evidence="4">Stage II sporulation protein E</fullName>
    </submittedName>
</protein>
<evidence type="ECO:0000313" key="4">
    <source>
        <dbReference type="EMBL" id="TGK06286.1"/>
    </source>
</evidence>
<feature type="transmembrane region" description="Helical" evidence="2">
    <location>
        <begin position="112"/>
        <end position="131"/>
    </location>
</feature>
<dbReference type="SUPFAM" id="SSF48452">
    <property type="entry name" value="TPR-like"/>
    <property type="match status" value="1"/>
</dbReference>
<dbReference type="Proteomes" id="UP000298458">
    <property type="component" value="Unassembled WGS sequence"/>
</dbReference>